<evidence type="ECO:0000313" key="3">
    <source>
        <dbReference type="Proteomes" id="UP000041770"/>
    </source>
</evidence>
<dbReference type="EMBL" id="CWOW01000007">
    <property type="protein sequence ID" value="CSA48545.1"/>
    <property type="molecule type" value="Genomic_DNA"/>
</dbReference>
<sequence length="32" mass="3943">MFKMLSKEFFTFELILTTRLVAECQKRFSQRL</sequence>
<evidence type="ECO:0000313" key="2">
    <source>
        <dbReference type="EMBL" id="CSB91692.1"/>
    </source>
</evidence>
<evidence type="ECO:0000313" key="1">
    <source>
        <dbReference type="EMBL" id="CSA48545.1"/>
    </source>
</evidence>
<reference evidence="3 4" key="1">
    <citation type="submission" date="2015-07" db="EMBL/GenBank/DDBJ databases">
        <authorList>
            <consortium name="Pathogen Informatics"/>
        </authorList>
    </citation>
    <scope>NUCLEOTIDE SEQUENCE [LARGE SCALE GENOMIC DNA]</scope>
    <source>
        <strain evidence="2 3">A316</strain>
        <strain evidence="1 4">A51</strain>
    </source>
</reference>
<dbReference type="Proteomes" id="UP000041770">
    <property type="component" value="Unassembled WGS sequence"/>
</dbReference>
<accession>A0A655X2F8</accession>
<gene>
    <name evidence="1" type="ORF">ERS013165_01707</name>
    <name evidence="2" type="ORF">ERS013200_00020</name>
</gene>
<dbReference type="EMBL" id="CWQY01000001">
    <property type="protein sequence ID" value="CSB91692.1"/>
    <property type="molecule type" value="Genomic_DNA"/>
</dbReference>
<evidence type="ECO:0000313" key="4">
    <source>
        <dbReference type="Proteomes" id="UP000044806"/>
    </source>
</evidence>
<dbReference type="Proteomes" id="UP000044806">
    <property type="component" value="Unassembled WGS sequence"/>
</dbReference>
<protein>
    <submittedName>
        <fullName evidence="1">Uncharacterized protein</fullName>
    </submittedName>
</protein>
<organism evidence="1 4">
    <name type="scientific">Vibrio cholerae</name>
    <dbReference type="NCBI Taxonomy" id="666"/>
    <lineage>
        <taxon>Bacteria</taxon>
        <taxon>Pseudomonadati</taxon>
        <taxon>Pseudomonadota</taxon>
        <taxon>Gammaproteobacteria</taxon>
        <taxon>Vibrionales</taxon>
        <taxon>Vibrionaceae</taxon>
        <taxon>Vibrio</taxon>
    </lineage>
</organism>
<dbReference type="AlphaFoldDB" id="A0A655X2F8"/>
<proteinExistence type="predicted"/>
<name>A0A655X2F8_VIBCL</name>